<dbReference type="InterPro" id="IPR036390">
    <property type="entry name" value="WH_DNA-bd_sf"/>
</dbReference>
<dbReference type="PRINTS" id="PR00598">
    <property type="entry name" value="HTHMARR"/>
</dbReference>
<dbReference type="Gene3D" id="1.10.10.10">
    <property type="entry name" value="Winged helix-like DNA-binding domain superfamily/Winged helix DNA-binding domain"/>
    <property type="match status" value="1"/>
</dbReference>
<evidence type="ECO:0000313" key="3">
    <source>
        <dbReference type="EMBL" id="NEM90517.1"/>
    </source>
</evidence>
<proteinExistence type="predicted"/>
<dbReference type="EMBL" id="JAAGWZ010000001">
    <property type="protein sequence ID" value="NEM90517.1"/>
    <property type="molecule type" value="Genomic_DNA"/>
</dbReference>
<feature type="region of interest" description="Disordered" evidence="1">
    <location>
        <begin position="157"/>
        <end position="178"/>
    </location>
</feature>
<dbReference type="AlphaFoldDB" id="A0A7C9TP36"/>
<dbReference type="PROSITE" id="PS50995">
    <property type="entry name" value="HTH_MARR_2"/>
    <property type="match status" value="1"/>
</dbReference>
<dbReference type="Pfam" id="PF12802">
    <property type="entry name" value="MarR_2"/>
    <property type="match status" value="1"/>
</dbReference>
<dbReference type="PANTHER" id="PTHR33164:SF99">
    <property type="entry name" value="MARR FAMILY REGULATORY PROTEIN"/>
    <property type="match status" value="1"/>
</dbReference>
<accession>A0A7C9TP36</accession>
<dbReference type="GO" id="GO:0003700">
    <property type="term" value="F:DNA-binding transcription factor activity"/>
    <property type="evidence" value="ECO:0007669"/>
    <property type="project" value="InterPro"/>
</dbReference>
<dbReference type="Proteomes" id="UP000479756">
    <property type="component" value="Unassembled WGS sequence"/>
</dbReference>
<evidence type="ECO:0000259" key="2">
    <source>
        <dbReference type="PROSITE" id="PS50995"/>
    </source>
</evidence>
<reference evidence="3 4" key="1">
    <citation type="journal article" date="2014" name="Int. J. Syst. Evol. Microbiol.">
        <title>Description of Galbitalea soli gen. nov., sp. nov., and Frondihabitans sucicola sp. nov.</title>
        <authorList>
            <person name="Kim S.J."/>
            <person name="Lim J.M."/>
            <person name="Ahn J.H."/>
            <person name="Weon H.Y."/>
            <person name="Hamada M."/>
            <person name="Suzuki K."/>
            <person name="Ahn T.Y."/>
            <person name="Kwon S.W."/>
        </authorList>
    </citation>
    <scope>NUCLEOTIDE SEQUENCE [LARGE SCALE GENOMIC DNA]</scope>
    <source>
        <strain evidence="3 4">NBRC 108727</strain>
    </source>
</reference>
<name>A0A7C9TP36_9MICO</name>
<keyword evidence="4" id="KW-1185">Reference proteome</keyword>
<dbReference type="GO" id="GO:0006950">
    <property type="term" value="P:response to stress"/>
    <property type="evidence" value="ECO:0007669"/>
    <property type="project" value="TreeGrafter"/>
</dbReference>
<organism evidence="3 4">
    <name type="scientific">Galbitalea soli</name>
    <dbReference type="NCBI Taxonomy" id="1268042"/>
    <lineage>
        <taxon>Bacteria</taxon>
        <taxon>Bacillati</taxon>
        <taxon>Actinomycetota</taxon>
        <taxon>Actinomycetes</taxon>
        <taxon>Micrococcales</taxon>
        <taxon>Microbacteriaceae</taxon>
        <taxon>Galbitalea</taxon>
    </lineage>
</organism>
<protein>
    <submittedName>
        <fullName evidence="3">Winged helix-turn-helix transcriptional regulator</fullName>
    </submittedName>
</protein>
<evidence type="ECO:0000256" key="1">
    <source>
        <dbReference type="SAM" id="MobiDB-lite"/>
    </source>
</evidence>
<dbReference type="PANTHER" id="PTHR33164">
    <property type="entry name" value="TRANSCRIPTIONAL REGULATOR, MARR FAMILY"/>
    <property type="match status" value="1"/>
</dbReference>
<sequence length="178" mass="19357">MSTASDTPFRWLTDDEQRAWRAYLAASARLGEHLDRVLTAEAGMPHAYYIILAMLSETPSGGLRMTDLADVLLISKSRLTHAVNKLEALGWVRRDADPSDRRGSVACLTEEGRRVLVATAPTHVTSVVDAVFDRLTPEQVEQFYEISSRILEALAPGESPDSVLRPASPGDPTPATGA</sequence>
<dbReference type="InterPro" id="IPR000835">
    <property type="entry name" value="HTH_MarR-typ"/>
</dbReference>
<feature type="domain" description="HTH marR-type" evidence="2">
    <location>
        <begin position="16"/>
        <end position="152"/>
    </location>
</feature>
<dbReference type="RefSeq" id="WP_163472160.1">
    <property type="nucleotide sequence ID" value="NZ_JAAGWZ010000001.1"/>
</dbReference>
<dbReference type="InterPro" id="IPR036388">
    <property type="entry name" value="WH-like_DNA-bd_sf"/>
</dbReference>
<dbReference type="InterPro" id="IPR039422">
    <property type="entry name" value="MarR/SlyA-like"/>
</dbReference>
<dbReference type="SUPFAM" id="SSF46785">
    <property type="entry name" value="Winged helix' DNA-binding domain"/>
    <property type="match status" value="1"/>
</dbReference>
<evidence type="ECO:0000313" key="4">
    <source>
        <dbReference type="Proteomes" id="UP000479756"/>
    </source>
</evidence>
<comment type="caution">
    <text evidence="3">The sequence shown here is derived from an EMBL/GenBank/DDBJ whole genome shotgun (WGS) entry which is preliminary data.</text>
</comment>
<dbReference type="SMART" id="SM00347">
    <property type="entry name" value="HTH_MARR"/>
    <property type="match status" value="1"/>
</dbReference>
<gene>
    <name evidence="3" type="ORF">G3T37_04015</name>
</gene>